<evidence type="ECO:0000313" key="2">
    <source>
        <dbReference type="EMBL" id="MFH6598641.1"/>
    </source>
</evidence>
<keyword evidence="3" id="KW-1185">Reference proteome</keyword>
<sequence length="212" mass="24082">MKTTEILKWQGILLLVFAIVFFGNYVYKNVFEQLPPVIGTNTSGKITAVTKIITAEQKQTYARFVETQIKNPIWQAVTFGKVKGMLYFQWEAKNSYGIDISDENPIKWARTENEGEIEITAPSLKLLDSKILIDSDKYVVLDIDREVAISESRIKEEMRDKQVEETKSDALKVLDDDTLNQISKSVIASHVMQILNQGLTTDKISSAIVTFR</sequence>
<keyword evidence="1" id="KW-0812">Transmembrane</keyword>
<dbReference type="EMBL" id="JBHEGD010000001">
    <property type="protein sequence ID" value="MFH6598641.1"/>
    <property type="molecule type" value="Genomic_DNA"/>
</dbReference>
<feature type="transmembrane region" description="Helical" evidence="1">
    <location>
        <begin position="6"/>
        <end position="27"/>
    </location>
</feature>
<keyword evidence="1" id="KW-0472">Membrane</keyword>
<reference evidence="2 3" key="1">
    <citation type="submission" date="2024-09" db="EMBL/GenBank/DDBJ databases">
        <title>Elucidation of the Bokeelamides from Bacteria Associated with Moon Snail Egg Collars.</title>
        <authorList>
            <person name="Campbell R."/>
            <person name="Piedl K."/>
            <person name="Mevers E."/>
        </authorList>
    </citation>
    <scope>NUCLEOTIDE SEQUENCE [LARGE SCALE GENOMIC DNA]</scope>
    <source>
        <strain evidence="2 3">EM133</strain>
    </source>
</reference>
<evidence type="ECO:0000256" key="1">
    <source>
        <dbReference type="SAM" id="Phobius"/>
    </source>
</evidence>
<evidence type="ECO:0008006" key="4">
    <source>
        <dbReference type="Google" id="ProtNLM"/>
    </source>
</evidence>
<comment type="caution">
    <text evidence="2">The sequence shown here is derived from an EMBL/GenBank/DDBJ whole genome shotgun (WGS) entry which is preliminary data.</text>
</comment>
<proteinExistence type="predicted"/>
<accession>A0ABW7MAN0</accession>
<evidence type="ECO:0000313" key="3">
    <source>
        <dbReference type="Proteomes" id="UP001609932"/>
    </source>
</evidence>
<name>A0ABW7MAN0_9GAMM</name>
<organism evidence="2 3">
    <name type="scientific">Ectopseudomonas khazarica</name>
    <dbReference type="NCBI Taxonomy" id="2502979"/>
    <lineage>
        <taxon>Bacteria</taxon>
        <taxon>Pseudomonadati</taxon>
        <taxon>Pseudomonadota</taxon>
        <taxon>Gammaproteobacteria</taxon>
        <taxon>Pseudomonadales</taxon>
        <taxon>Pseudomonadaceae</taxon>
        <taxon>Ectopseudomonas</taxon>
    </lineage>
</organism>
<dbReference type="Proteomes" id="UP001609932">
    <property type="component" value="Unassembled WGS sequence"/>
</dbReference>
<keyword evidence="1" id="KW-1133">Transmembrane helix</keyword>
<protein>
    <recommendedName>
        <fullName evidence="4">DUF4230 domain-containing protein</fullName>
    </recommendedName>
</protein>
<gene>
    <name evidence="2" type="ORF">ACEVAQ_07955</name>
</gene>
<dbReference type="RefSeq" id="WP_395272586.1">
    <property type="nucleotide sequence ID" value="NZ_JBHEGD010000001.1"/>
</dbReference>